<evidence type="ECO:0000313" key="4">
    <source>
        <dbReference type="EMBL" id="MCO1656426.1"/>
    </source>
</evidence>
<keyword evidence="5" id="KW-1185">Reference proteome</keyword>
<feature type="signal peptide" evidence="3">
    <location>
        <begin position="1"/>
        <end position="24"/>
    </location>
</feature>
<comment type="caution">
    <text evidence="4">The sequence shown here is derived from an EMBL/GenBank/DDBJ whole genome shotgun (WGS) entry which is preliminary data.</text>
</comment>
<evidence type="ECO:0000256" key="3">
    <source>
        <dbReference type="SAM" id="SignalP"/>
    </source>
</evidence>
<dbReference type="PROSITE" id="PS51257">
    <property type="entry name" value="PROKAR_LIPOPROTEIN"/>
    <property type="match status" value="1"/>
</dbReference>
<reference evidence="4" key="1">
    <citation type="submission" date="2021-04" db="EMBL/GenBank/DDBJ databases">
        <title>Pseudonocardia sp. nov., isolated from sandy soil of mangrove forest.</title>
        <authorList>
            <person name="Zan Z."/>
            <person name="Huang R."/>
            <person name="Liu W."/>
        </authorList>
    </citation>
    <scope>NUCLEOTIDE SEQUENCE</scope>
    <source>
        <strain evidence="4">S2-4</strain>
    </source>
</reference>
<evidence type="ECO:0000256" key="2">
    <source>
        <dbReference type="SAM" id="MobiDB-lite"/>
    </source>
</evidence>
<feature type="chain" id="PRO_5046388289" evidence="3">
    <location>
        <begin position="25"/>
        <end position="214"/>
    </location>
</feature>
<protein>
    <submittedName>
        <fullName evidence="4">Superoxide dismutase family protein</fullName>
    </submittedName>
</protein>
<gene>
    <name evidence="4" type="ORF">KDL28_15300</name>
</gene>
<evidence type="ECO:0000313" key="5">
    <source>
        <dbReference type="Proteomes" id="UP001165283"/>
    </source>
</evidence>
<dbReference type="Gene3D" id="2.60.40.200">
    <property type="entry name" value="Superoxide dismutase, copper/zinc binding domain"/>
    <property type="match status" value="1"/>
</dbReference>
<dbReference type="SUPFAM" id="SSF49329">
    <property type="entry name" value="Cu,Zn superoxide dismutase-like"/>
    <property type="match status" value="1"/>
</dbReference>
<organism evidence="4 5">
    <name type="scientific">Pseudonocardia humida</name>
    <dbReference type="NCBI Taxonomy" id="2800819"/>
    <lineage>
        <taxon>Bacteria</taxon>
        <taxon>Bacillati</taxon>
        <taxon>Actinomycetota</taxon>
        <taxon>Actinomycetes</taxon>
        <taxon>Pseudonocardiales</taxon>
        <taxon>Pseudonocardiaceae</taxon>
        <taxon>Pseudonocardia</taxon>
    </lineage>
</organism>
<evidence type="ECO:0000256" key="1">
    <source>
        <dbReference type="ARBA" id="ARBA00010457"/>
    </source>
</evidence>
<keyword evidence="3" id="KW-0732">Signal</keyword>
<sequence length="214" mass="21619">MTTRATYHRWLPLVATGACLVAVACGAPESADPTEPLAQPVPPATQVDAEGDLAPPEQARDAFTYDPAAAPVGAELSVEADGSDGSTEVRLEVEGLVPNRGYAAHAHAQPCGPTGDAAGPHFQHRVDPAAGPGRPSTDPAYANPENEIWLDLRTDAEGDGEAGAVVPFAFTDRAPASVVIHAGEATATAPGEAGSAGGRVACLNVPFDRAANGG</sequence>
<feature type="region of interest" description="Disordered" evidence="2">
    <location>
        <begin position="29"/>
        <end position="51"/>
    </location>
</feature>
<dbReference type="Proteomes" id="UP001165283">
    <property type="component" value="Unassembled WGS sequence"/>
</dbReference>
<comment type="similarity">
    <text evidence="1">Belongs to the Cu-Zn superoxide dismutase family.</text>
</comment>
<dbReference type="EMBL" id="JAGSOV010000034">
    <property type="protein sequence ID" value="MCO1656426.1"/>
    <property type="molecule type" value="Genomic_DNA"/>
</dbReference>
<accession>A0ABT1A0A6</accession>
<name>A0ABT1A0A6_9PSEU</name>
<dbReference type="RefSeq" id="WP_252439126.1">
    <property type="nucleotide sequence ID" value="NZ_JAGSOV010000034.1"/>
</dbReference>
<proteinExistence type="inferred from homology"/>
<dbReference type="InterPro" id="IPR036423">
    <property type="entry name" value="SOD-like_Cu/Zn_dom_sf"/>
</dbReference>